<keyword evidence="12 16" id="KW-0238">DNA-binding</keyword>
<evidence type="ECO:0000313" key="19">
    <source>
        <dbReference type="EMBL" id="RCX15422.1"/>
    </source>
</evidence>
<dbReference type="InterPro" id="IPR008918">
    <property type="entry name" value="HhH2"/>
</dbReference>
<reference evidence="19 20" key="1">
    <citation type="submission" date="2018-07" db="EMBL/GenBank/DDBJ databases">
        <title>Genomic Encyclopedia of Type Strains, Phase IV (KMG-IV): sequencing the most valuable type-strain genomes for metagenomic binning, comparative biology and taxonomic classification.</title>
        <authorList>
            <person name="Goeker M."/>
        </authorList>
    </citation>
    <scope>NUCLEOTIDE SEQUENCE [LARGE SCALE GENOMIC DNA]</scope>
    <source>
        <strain evidence="19 20">DSM 27016</strain>
    </source>
</reference>
<dbReference type="InterPro" id="IPR019760">
    <property type="entry name" value="DNA-dir_DNA_pol_A_CS"/>
</dbReference>
<evidence type="ECO:0000256" key="9">
    <source>
        <dbReference type="ARBA" id="ARBA00022801"/>
    </source>
</evidence>
<dbReference type="CDD" id="cd06140">
    <property type="entry name" value="DNA_polA_I_Bacillus_like_exo"/>
    <property type="match status" value="1"/>
</dbReference>
<evidence type="ECO:0000313" key="20">
    <source>
        <dbReference type="Proteomes" id="UP000253034"/>
    </source>
</evidence>
<dbReference type="GO" id="GO:0003887">
    <property type="term" value="F:DNA-directed DNA polymerase activity"/>
    <property type="evidence" value="ECO:0007669"/>
    <property type="project" value="UniProtKB-UniRule"/>
</dbReference>
<dbReference type="SUPFAM" id="SSF88723">
    <property type="entry name" value="PIN domain-like"/>
    <property type="match status" value="1"/>
</dbReference>
<dbReference type="Pfam" id="PF00476">
    <property type="entry name" value="DNA_pol_A"/>
    <property type="match status" value="1"/>
</dbReference>
<dbReference type="Proteomes" id="UP000253034">
    <property type="component" value="Unassembled WGS sequence"/>
</dbReference>
<dbReference type="FunFam" id="1.10.150.20:FF:000002">
    <property type="entry name" value="DNA polymerase I"/>
    <property type="match status" value="1"/>
</dbReference>
<comment type="catalytic activity">
    <reaction evidence="14 16">
        <text>DNA(n) + a 2'-deoxyribonucleoside 5'-triphosphate = DNA(n+1) + diphosphate</text>
        <dbReference type="Rhea" id="RHEA:22508"/>
        <dbReference type="Rhea" id="RHEA-COMP:17339"/>
        <dbReference type="Rhea" id="RHEA-COMP:17340"/>
        <dbReference type="ChEBI" id="CHEBI:33019"/>
        <dbReference type="ChEBI" id="CHEBI:61560"/>
        <dbReference type="ChEBI" id="CHEBI:173112"/>
        <dbReference type="EC" id="2.7.7.7"/>
    </reaction>
</comment>
<dbReference type="Pfam" id="PF02739">
    <property type="entry name" value="5_3_exonuc_N"/>
    <property type="match status" value="1"/>
</dbReference>
<keyword evidence="10 16" id="KW-0269">Exonuclease</keyword>
<dbReference type="SUPFAM" id="SSF56672">
    <property type="entry name" value="DNA/RNA polymerases"/>
    <property type="match status" value="1"/>
</dbReference>
<dbReference type="InterPro" id="IPR043502">
    <property type="entry name" value="DNA/RNA_pol_sf"/>
</dbReference>
<evidence type="ECO:0000256" key="1">
    <source>
        <dbReference type="ARBA" id="ARBA00007705"/>
    </source>
</evidence>
<evidence type="ECO:0000256" key="13">
    <source>
        <dbReference type="ARBA" id="ARBA00023204"/>
    </source>
</evidence>
<dbReference type="FunFam" id="3.40.50.1010:FF:000001">
    <property type="entry name" value="DNA polymerase I"/>
    <property type="match status" value="1"/>
</dbReference>
<dbReference type="SMART" id="SM00475">
    <property type="entry name" value="53EXOc"/>
    <property type="match status" value="1"/>
</dbReference>
<keyword evidence="11 16" id="KW-0239">DNA-directed DNA polymerase</keyword>
<name>A0A369B175_9FIRM</name>
<dbReference type="NCBIfam" id="TIGR00593">
    <property type="entry name" value="pola"/>
    <property type="match status" value="1"/>
</dbReference>
<dbReference type="PRINTS" id="PR00868">
    <property type="entry name" value="DNAPOLI"/>
</dbReference>
<organism evidence="19 20">
    <name type="scientific">Anaerobacterium chartisolvens</name>
    <dbReference type="NCBI Taxonomy" id="1297424"/>
    <lineage>
        <taxon>Bacteria</taxon>
        <taxon>Bacillati</taxon>
        <taxon>Bacillota</taxon>
        <taxon>Clostridia</taxon>
        <taxon>Eubacteriales</taxon>
        <taxon>Oscillospiraceae</taxon>
        <taxon>Anaerobacterium</taxon>
    </lineage>
</organism>
<dbReference type="RefSeq" id="WP_114298080.1">
    <property type="nucleotide sequence ID" value="NZ_QPJT01000013.1"/>
</dbReference>
<evidence type="ECO:0000256" key="2">
    <source>
        <dbReference type="ARBA" id="ARBA00012417"/>
    </source>
</evidence>
<keyword evidence="13 16" id="KW-0234">DNA repair</keyword>
<dbReference type="GO" id="GO:0008409">
    <property type="term" value="F:5'-3' exonuclease activity"/>
    <property type="evidence" value="ECO:0007669"/>
    <property type="project" value="UniProtKB-UniRule"/>
</dbReference>
<dbReference type="InterPro" id="IPR036279">
    <property type="entry name" value="5-3_exonuclease_C_sf"/>
</dbReference>
<dbReference type="InterPro" id="IPR029060">
    <property type="entry name" value="PIN-like_dom_sf"/>
</dbReference>
<keyword evidence="20" id="KW-1185">Reference proteome</keyword>
<dbReference type="Pfam" id="PF22619">
    <property type="entry name" value="DNA_polI_exo1"/>
    <property type="match status" value="1"/>
</dbReference>
<comment type="function">
    <text evidence="16">In addition to polymerase activity, this DNA polymerase exhibits 5'-3' exonuclease activity.</text>
</comment>
<dbReference type="EC" id="2.7.7.7" evidence="2 15"/>
<evidence type="ECO:0000256" key="16">
    <source>
        <dbReference type="RuleBase" id="RU004460"/>
    </source>
</evidence>
<evidence type="ECO:0000256" key="6">
    <source>
        <dbReference type="ARBA" id="ARBA00022705"/>
    </source>
</evidence>
<comment type="similarity">
    <text evidence="1 16">Belongs to the DNA polymerase type-A family.</text>
</comment>
<dbReference type="InterPro" id="IPR020046">
    <property type="entry name" value="5-3_exonucl_a-hlix_arch_N"/>
</dbReference>
<dbReference type="InterPro" id="IPR018320">
    <property type="entry name" value="DNA_polymerase_1"/>
</dbReference>
<dbReference type="InterPro" id="IPR036397">
    <property type="entry name" value="RNaseH_sf"/>
</dbReference>
<dbReference type="FunFam" id="1.20.1060.10:FF:000001">
    <property type="entry name" value="DNA polymerase I"/>
    <property type="match status" value="1"/>
</dbReference>
<keyword evidence="7" id="KW-0540">Nuclease</keyword>
<comment type="subunit">
    <text evidence="16">Single-chain monomer with multiple functions.</text>
</comment>
<dbReference type="Gene3D" id="1.10.150.20">
    <property type="entry name" value="5' to 3' exonuclease, C-terminal subdomain"/>
    <property type="match status" value="2"/>
</dbReference>
<dbReference type="SUPFAM" id="SSF47807">
    <property type="entry name" value="5' to 3' exonuclease, C-terminal subdomain"/>
    <property type="match status" value="1"/>
</dbReference>
<keyword evidence="5 16" id="KW-0548">Nucleotidyltransferase</keyword>
<dbReference type="NCBIfam" id="NF004397">
    <property type="entry name" value="PRK05755.1"/>
    <property type="match status" value="1"/>
</dbReference>
<evidence type="ECO:0000256" key="3">
    <source>
        <dbReference type="ARBA" id="ARBA00020311"/>
    </source>
</evidence>
<dbReference type="EMBL" id="QPJT01000013">
    <property type="protein sequence ID" value="RCX15422.1"/>
    <property type="molecule type" value="Genomic_DNA"/>
</dbReference>
<proteinExistence type="inferred from homology"/>
<evidence type="ECO:0000256" key="7">
    <source>
        <dbReference type="ARBA" id="ARBA00022722"/>
    </source>
</evidence>
<dbReference type="SUPFAM" id="SSF53098">
    <property type="entry name" value="Ribonuclease H-like"/>
    <property type="match status" value="1"/>
</dbReference>
<dbReference type="InterPro" id="IPR054690">
    <property type="entry name" value="DNA_polI_exonuclease"/>
</dbReference>
<dbReference type="InterPro" id="IPR012337">
    <property type="entry name" value="RNaseH-like_sf"/>
</dbReference>
<dbReference type="PANTHER" id="PTHR10133">
    <property type="entry name" value="DNA POLYMERASE I"/>
    <property type="match status" value="1"/>
</dbReference>
<evidence type="ECO:0000256" key="10">
    <source>
        <dbReference type="ARBA" id="ARBA00022839"/>
    </source>
</evidence>
<keyword evidence="9 16" id="KW-0378">Hydrolase</keyword>
<dbReference type="OrthoDB" id="9806424at2"/>
<dbReference type="PROSITE" id="PS00447">
    <property type="entry name" value="DNA_POLYMERASE_A"/>
    <property type="match status" value="1"/>
</dbReference>
<feature type="domain" description="DNA-directed DNA polymerase family A palm" evidence="18">
    <location>
        <begin position="663"/>
        <end position="870"/>
    </location>
</feature>
<dbReference type="SMART" id="SM00482">
    <property type="entry name" value="POLAc"/>
    <property type="match status" value="1"/>
</dbReference>
<comment type="caution">
    <text evidence="19">The sequence shown here is derived from an EMBL/GenBank/DDBJ whole genome shotgun (WGS) entry which is preliminary data.</text>
</comment>
<dbReference type="InterPro" id="IPR002421">
    <property type="entry name" value="5-3_exonuclease"/>
</dbReference>
<dbReference type="Pfam" id="PF01367">
    <property type="entry name" value="5_3_exonuc"/>
    <property type="match status" value="1"/>
</dbReference>
<dbReference type="FunFam" id="1.10.150.20:FF:000003">
    <property type="entry name" value="DNA polymerase I"/>
    <property type="match status" value="1"/>
</dbReference>
<evidence type="ECO:0000256" key="15">
    <source>
        <dbReference type="NCBIfam" id="TIGR00593"/>
    </source>
</evidence>
<dbReference type="GO" id="GO:0006302">
    <property type="term" value="P:double-strand break repair"/>
    <property type="evidence" value="ECO:0007669"/>
    <property type="project" value="TreeGrafter"/>
</dbReference>
<dbReference type="GO" id="GO:0003677">
    <property type="term" value="F:DNA binding"/>
    <property type="evidence" value="ECO:0007669"/>
    <property type="project" value="UniProtKB-UniRule"/>
</dbReference>
<dbReference type="Gene3D" id="1.20.1060.10">
    <property type="entry name" value="Taq DNA Polymerase, Chain T, domain 4"/>
    <property type="match status" value="1"/>
</dbReference>
<evidence type="ECO:0000256" key="5">
    <source>
        <dbReference type="ARBA" id="ARBA00022695"/>
    </source>
</evidence>
<dbReference type="CDD" id="cd09859">
    <property type="entry name" value="PIN_53EXO"/>
    <property type="match status" value="1"/>
</dbReference>
<evidence type="ECO:0000256" key="11">
    <source>
        <dbReference type="ARBA" id="ARBA00022932"/>
    </source>
</evidence>
<gene>
    <name evidence="16" type="primary">polA</name>
    <name evidence="19" type="ORF">DFR58_1131</name>
</gene>
<dbReference type="PANTHER" id="PTHR10133:SF27">
    <property type="entry name" value="DNA POLYMERASE NU"/>
    <property type="match status" value="1"/>
</dbReference>
<keyword evidence="4 16" id="KW-0808">Transferase</keyword>
<evidence type="ECO:0000256" key="8">
    <source>
        <dbReference type="ARBA" id="ARBA00022763"/>
    </source>
</evidence>
<dbReference type="AlphaFoldDB" id="A0A369B175"/>
<evidence type="ECO:0000256" key="14">
    <source>
        <dbReference type="ARBA" id="ARBA00049244"/>
    </source>
</evidence>
<dbReference type="GO" id="GO:0006261">
    <property type="term" value="P:DNA-templated DNA replication"/>
    <property type="evidence" value="ECO:0007669"/>
    <property type="project" value="UniProtKB-UniRule"/>
</dbReference>
<evidence type="ECO:0000259" key="18">
    <source>
        <dbReference type="SMART" id="SM00482"/>
    </source>
</evidence>
<evidence type="ECO:0000259" key="17">
    <source>
        <dbReference type="SMART" id="SM00475"/>
    </source>
</evidence>
<accession>A0A369B175</accession>
<dbReference type="CDD" id="cd09898">
    <property type="entry name" value="H3TH_53EXO"/>
    <property type="match status" value="1"/>
</dbReference>
<dbReference type="SMART" id="SM00279">
    <property type="entry name" value="HhH2"/>
    <property type="match status" value="1"/>
</dbReference>
<dbReference type="CDD" id="cd08637">
    <property type="entry name" value="DNA_pol_A_pol_I_C"/>
    <property type="match status" value="1"/>
</dbReference>
<sequence>MNNEKLMIIDGNSIINRAFYGLQGKQLLSTSDGLYTNAVYGFINILYKYLEEENPEYLCVAFDLKAPTFRHKEFEGYKANRKGMPPELAMQMPVLKDVLDAMNIVRLEMEGYEADDIIGSVSVCAESVGMQVVIVTGDRDSFQLVTDATRVKMPTTRAGKTETDEYDKARILEKYGVSPSEFIDVKGLMGDPSDNIPGVPGIGEKTALDLIRSFGSIENIYENIEKVTKKGIREKLEKNRDMAALSKRLAAIDCAMPEICKVVDLRRRDFDRERLYDLFKRLEFKKLIEKFGLGEQQSEALPVVQKEIAVIDDLDGLKLLKNKIISSDHCAVVYLLDKEDGFKKSLAGAAFCWAENESAYVSLKSGYQLTDVKYIEESAFLDEFRDVLEDPGIKKYGHEMKDFILYLKRKGIQLKGLDFDTMIAAYVINPSKETYRISELAQQYLAVNIGSIEELSGKGKAFVSFFNMELGKISSAAGLYAEALFKLIKPVGEVLEQNGQRELYYDIELPLIEVLADMEYRGFKINPGYLKEFSAELEEKISALTKGIYDMASEEFNINSPKQLGVILFEKLGLPVIKKTKTGYSTDAEVLEQLSDRHEIISLILEYRQLVKLKSTYVEGLLNVINPETGKIHSSFNQTVTVTGRISSTEPNLQNIPVKLEMGRKIRKVFVPSDESFVLCDADYSQIELRVLAHITGDENMILAFENNEDIHATTASQVFGVAKEEVTSLMRGRAKAVNFGIVYGIGDFSLSKDLGITRKEARRYIDGYLEKYPGVRQYMHDIVQQGKEGGFVATLFGRRRYLPELKSSNFNMRSFGERIAMNTPIQGSAADIIKIAMVKVYNELKSRGLKSRLVLQVHDELIIEADRSEIEEVEGILKESMEGAASLKVPLSVEVKTGSTWYETK</sequence>
<evidence type="ECO:0000256" key="4">
    <source>
        <dbReference type="ARBA" id="ARBA00022679"/>
    </source>
</evidence>
<dbReference type="Gene3D" id="3.30.70.370">
    <property type="match status" value="1"/>
</dbReference>
<keyword evidence="6 16" id="KW-0235">DNA replication</keyword>
<protein>
    <recommendedName>
        <fullName evidence="3 15">DNA polymerase I</fullName>
        <ecNumber evidence="2 15">2.7.7.7</ecNumber>
    </recommendedName>
</protein>
<dbReference type="Gene3D" id="3.40.50.1010">
    <property type="entry name" value="5'-nuclease"/>
    <property type="match status" value="1"/>
</dbReference>
<dbReference type="InterPro" id="IPR001098">
    <property type="entry name" value="DNA-dir_DNA_pol_A_palm_dom"/>
</dbReference>
<keyword evidence="8 16" id="KW-0227">DNA damage</keyword>
<dbReference type="InterPro" id="IPR020045">
    <property type="entry name" value="DNA_polI_H3TH"/>
</dbReference>
<dbReference type="InterPro" id="IPR002298">
    <property type="entry name" value="DNA_polymerase_A"/>
</dbReference>
<feature type="domain" description="5'-3' exonuclease" evidence="17">
    <location>
        <begin position="4"/>
        <end position="268"/>
    </location>
</feature>
<evidence type="ECO:0000256" key="12">
    <source>
        <dbReference type="ARBA" id="ARBA00023125"/>
    </source>
</evidence>
<dbReference type="Gene3D" id="3.30.420.10">
    <property type="entry name" value="Ribonuclease H-like superfamily/Ribonuclease H"/>
    <property type="match status" value="1"/>
</dbReference>